<accession>A0A934IF09</accession>
<dbReference type="PANTHER" id="PTHR38009">
    <property type="entry name" value="CONSERVED HYPOTHETICAL PHAGE TAIL PROTEIN"/>
    <property type="match status" value="1"/>
</dbReference>
<dbReference type="PANTHER" id="PTHR38009:SF1">
    <property type="entry name" value="CONSERVED HYPOTHETICAL PHAGE TAIL PROTEIN"/>
    <property type="match status" value="1"/>
</dbReference>
<dbReference type="GO" id="GO:0005198">
    <property type="term" value="F:structural molecule activity"/>
    <property type="evidence" value="ECO:0007669"/>
    <property type="project" value="InterPro"/>
</dbReference>
<dbReference type="RefSeq" id="WP_198917611.1">
    <property type="nucleotide sequence ID" value="NZ_JAEKPD010000025.1"/>
</dbReference>
<dbReference type="InterPro" id="IPR010667">
    <property type="entry name" value="Phage_T4_Gp19"/>
</dbReference>
<dbReference type="Pfam" id="PF06841">
    <property type="entry name" value="Phage_T4_gp19"/>
    <property type="match status" value="1"/>
</dbReference>
<dbReference type="AlphaFoldDB" id="A0A934IF09"/>
<dbReference type="NCBIfam" id="TIGR02241">
    <property type="entry name" value="conserved hypothetical phage tail region protein"/>
    <property type="match status" value="1"/>
</dbReference>
<dbReference type="InterPro" id="IPR011747">
    <property type="entry name" value="CHP02241"/>
</dbReference>
<dbReference type="EMBL" id="JAEKPD010000025">
    <property type="protein sequence ID" value="MBJ3764436.1"/>
    <property type="molecule type" value="Genomic_DNA"/>
</dbReference>
<evidence type="ECO:0000313" key="2">
    <source>
        <dbReference type="Proteomes" id="UP000642488"/>
    </source>
</evidence>
<organism evidence="1 2">
    <name type="scientific">Palleronia pontilimi</name>
    <dbReference type="NCBI Taxonomy" id="1964209"/>
    <lineage>
        <taxon>Bacteria</taxon>
        <taxon>Pseudomonadati</taxon>
        <taxon>Pseudomonadota</taxon>
        <taxon>Alphaproteobacteria</taxon>
        <taxon>Rhodobacterales</taxon>
        <taxon>Roseobacteraceae</taxon>
        <taxon>Palleronia</taxon>
    </lineage>
</organism>
<sequence>MATERANKNPYSNFNFIVEFDGMEELAFAEVTGLDSETTPIEYREGADATSAMRQLPGVEKYPPVQLKRGITGSLKLWEWRKEVRDGGSTFPPTKTVTVKLVDEKHDRNAPAMTWTLTNAWPTKLTGPSLTAKGNDYAVEQLDLVHERLDVS</sequence>
<gene>
    <name evidence="1" type="ORF">ILP92_17000</name>
</gene>
<keyword evidence="2" id="KW-1185">Reference proteome</keyword>
<name>A0A934IF09_9RHOB</name>
<proteinExistence type="predicted"/>
<dbReference type="Proteomes" id="UP000642488">
    <property type="component" value="Unassembled WGS sequence"/>
</dbReference>
<comment type="caution">
    <text evidence="1">The sequence shown here is derived from an EMBL/GenBank/DDBJ whole genome shotgun (WGS) entry which is preliminary data.</text>
</comment>
<reference evidence="1" key="1">
    <citation type="submission" date="2020-12" db="EMBL/GenBank/DDBJ databases">
        <title>Bacterial taxonomy.</title>
        <authorList>
            <person name="Pan X."/>
        </authorList>
    </citation>
    <scope>NUCLEOTIDE SEQUENCE</scope>
    <source>
        <strain evidence="1">KCTC 52957</strain>
    </source>
</reference>
<evidence type="ECO:0000313" key="1">
    <source>
        <dbReference type="EMBL" id="MBJ3764436.1"/>
    </source>
</evidence>
<protein>
    <submittedName>
        <fullName evidence="1">Phage tail protein</fullName>
    </submittedName>
</protein>